<dbReference type="EMBL" id="NPHW01002252">
    <property type="protein sequence ID" value="OXV11860.1"/>
    <property type="molecule type" value="Genomic_DNA"/>
</dbReference>
<dbReference type="InterPro" id="IPR036047">
    <property type="entry name" value="F-box-like_dom_sf"/>
</dbReference>
<feature type="domain" description="F-box" evidence="3">
    <location>
        <begin position="168"/>
        <end position="218"/>
    </location>
</feature>
<feature type="region of interest" description="Disordered" evidence="2">
    <location>
        <begin position="402"/>
        <end position="436"/>
    </location>
</feature>
<feature type="region of interest" description="Disordered" evidence="2">
    <location>
        <begin position="1"/>
        <end position="32"/>
    </location>
</feature>
<feature type="non-terminal residue" evidence="4">
    <location>
        <position position="1"/>
    </location>
</feature>
<keyword evidence="1" id="KW-0833">Ubl conjugation pathway</keyword>
<evidence type="ECO:0000313" key="5">
    <source>
        <dbReference type="Proteomes" id="UP000243515"/>
    </source>
</evidence>
<organism evidence="4 5">
    <name type="scientific">Elaphomyces granulatus</name>
    <dbReference type="NCBI Taxonomy" id="519963"/>
    <lineage>
        <taxon>Eukaryota</taxon>
        <taxon>Fungi</taxon>
        <taxon>Dikarya</taxon>
        <taxon>Ascomycota</taxon>
        <taxon>Pezizomycotina</taxon>
        <taxon>Eurotiomycetes</taxon>
        <taxon>Eurotiomycetidae</taxon>
        <taxon>Eurotiales</taxon>
        <taxon>Elaphomycetaceae</taxon>
        <taxon>Elaphomyces</taxon>
    </lineage>
</organism>
<gene>
    <name evidence="4" type="ORF">Egran_00378</name>
</gene>
<dbReference type="GO" id="GO:0019005">
    <property type="term" value="C:SCF ubiquitin ligase complex"/>
    <property type="evidence" value="ECO:0007669"/>
    <property type="project" value="TreeGrafter"/>
</dbReference>
<dbReference type="Proteomes" id="UP000243515">
    <property type="component" value="Unassembled WGS sequence"/>
</dbReference>
<dbReference type="SUPFAM" id="SSF81383">
    <property type="entry name" value="F-box domain"/>
    <property type="match status" value="1"/>
</dbReference>
<name>A0A232M615_9EURO</name>
<dbReference type="AlphaFoldDB" id="A0A232M615"/>
<comment type="caution">
    <text evidence="4">The sequence shown here is derived from an EMBL/GenBank/DDBJ whole genome shotgun (WGS) entry which is preliminary data.</text>
</comment>
<dbReference type="OrthoDB" id="2117972at2759"/>
<proteinExistence type="predicted"/>
<sequence length="514" mass="57700">NAELESFRRQWREEVSRRAKASSPGLSRPLTGQDCLLPTNHGIVDGQEAYSRDTAQQNYREFVQRVEHLSVQQVDEGTLCDVPPNELRLPHSDVEKEKVVGELNESLGTRVASPSNTQQCDALDASTNISGNASQERTPLSTSEQIASFAVLGIPKAEPIIENTPPPPCPIADLPPEVLIEVLRHVALMDPASFCRLSLVCKRFAYHFTFEQHIWKQLCQGWRFGFEGMLYSFACDIAGDPIAKSGPRYTPFPRGASLQIPRPLATWSEVFQTFPRIRYTGIYISIVSYARPGAASPTKNLIGNSPVHIVTYYRYLRFYSDGTVISLLTTTDPMTVVPYISKENVVPARSLLADTRHQHQRQKSELNGVVPDPAASTNSISPSAMATLKHALRGRWHLTCPTPVPDGHEEERNSLDSSVYAGPPRIVSDPSRSPDPRDLIIETEGVDPKYNYTLHLSLRSSNKSRNADSILSKNNKLIWKGYWSYNKLTDDWAEFGLRYDRSFVFRRVRGWGME</sequence>
<evidence type="ECO:0000259" key="3">
    <source>
        <dbReference type="PROSITE" id="PS50181"/>
    </source>
</evidence>
<dbReference type="InterPro" id="IPR045464">
    <property type="entry name" value="Hrt3/FBXO9_C"/>
</dbReference>
<feature type="region of interest" description="Disordered" evidence="2">
    <location>
        <begin position="361"/>
        <end position="380"/>
    </location>
</feature>
<dbReference type="GO" id="GO:0031146">
    <property type="term" value="P:SCF-dependent proteasomal ubiquitin-dependent protein catabolic process"/>
    <property type="evidence" value="ECO:0007669"/>
    <property type="project" value="TreeGrafter"/>
</dbReference>
<dbReference type="GO" id="GO:0005737">
    <property type="term" value="C:cytoplasm"/>
    <property type="evidence" value="ECO:0007669"/>
    <property type="project" value="TreeGrafter"/>
</dbReference>
<dbReference type="FunFam" id="1.20.1280.50:FF:000052">
    <property type="entry name" value="F-box protein (Pof7), putative"/>
    <property type="match status" value="1"/>
</dbReference>
<accession>A0A232M615</accession>
<dbReference type="Pfam" id="PF19270">
    <property type="entry name" value="FBO_C"/>
    <property type="match status" value="1"/>
</dbReference>
<evidence type="ECO:0000256" key="2">
    <source>
        <dbReference type="SAM" id="MobiDB-lite"/>
    </source>
</evidence>
<dbReference type="PROSITE" id="PS50181">
    <property type="entry name" value="FBOX"/>
    <property type="match status" value="1"/>
</dbReference>
<dbReference type="InterPro" id="IPR001810">
    <property type="entry name" value="F-box_dom"/>
</dbReference>
<keyword evidence="5" id="KW-1185">Reference proteome</keyword>
<feature type="compositionally biased region" description="Basic and acidic residues" evidence="2">
    <location>
        <begin position="1"/>
        <end position="17"/>
    </location>
</feature>
<dbReference type="PANTHER" id="PTHR12874">
    <property type="entry name" value="F-BOX ONLY PROTEIN 48-RELATED"/>
    <property type="match status" value="1"/>
</dbReference>
<dbReference type="Pfam" id="PF12937">
    <property type="entry name" value="F-box-like"/>
    <property type="match status" value="1"/>
</dbReference>
<dbReference type="Gene3D" id="1.20.1280.50">
    <property type="match status" value="1"/>
</dbReference>
<evidence type="ECO:0000313" key="4">
    <source>
        <dbReference type="EMBL" id="OXV11860.1"/>
    </source>
</evidence>
<protein>
    <recommendedName>
        <fullName evidence="3">F-box domain-containing protein</fullName>
    </recommendedName>
</protein>
<reference evidence="4 5" key="1">
    <citation type="journal article" date="2015" name="Environ. Microbiol.">
        <title>Metagenome sequence of Elaphomyces granulatus from sporocarp tissue reveals Ascomycota ectomycorrhizal fingerprints of genome expansion and a Proteobacteria-rich microbiome.</title>
        <authorList>
            <person name="Quandt C.A."/>
            <person name="Kohler A."/>
            <person name="Hesse C.N."/>
            <person name="Sharpton T.J."/>
            <person name="Martin F."/>
            <person name="Spatafora J.W."/>
        </authorList>
    </citation>
    <scope>NUCLEOTIDE SEQUENCE [LARGE SCALE GENOMIC DNA]</scope>
    <source>
        <strain evidence="4 5">OSC145934</strain>
    </source>
</reference>
<dbReference type="PANTHER" id="PTHR12874:SF9">
    <property type="entry name" value="F-BOX ONLY PROTEIN 48"/>
    <property type="match status" value="1"/>
</dbReference>
<evidence type="ECO:0000256" key="1">
    <source>
        <dbReference type="ARBA" id="ARBA00022786"/>
    </source>
</evidence>